<dbReference type="GO" id="GO:0008757">
    <property type="term" value="F:S-adenosylmethionine-dependent methyltransferase activity"/>
    <property type="evidence" value="ECO:0007669"/>
    <property type="project" value="InterPro"/>
</dbReference>
<evidence type="ECO:0000256" key="1">
    <source>
        <dbReference type="ARBA" id="ARBA00022603"/>
    </source>
</evidence>
<feature type="region of interest" description="Disordered" evidence="4">
    <location>
        <begin position="1"/>
        <end position="35"/>
    </location>
</feature>
<evidence type="ECO:0000313" key="7">
    <source>
        <dbReference type="Proteomes" id="UP000011626"/>
    </source>
</evidence>
<organism evidence="6 7">
    <name type="scientific">Halosimplex carlsbadense 2-9-1</name>
    <dbReference type="NCBI Taxonomy" id="797114"/>
    <lineage>
        <taxon>Archaea</taxon>
        <taxon>Methanobacteriati</taxon>
        <taxon>Methanobacteriota</taxon>
        <taxon>Stenosarchaea group</taxon>
        <taxon>Halobacteria</taxon>
        <taxon>Halobacteriales</taxon>
        <taxon>Haloarculaceae</taxon>
        <taxon>Halosimplex</taxon>
    </lineage>
</organism>
<reference evidence="6 7" key="1">
    <citation type="journal article" date="2014" name="PLoS Genet.">
        <title>Phylogenetically driven sequencing of extremely halophilic archaea reveals strategies for static and dynamic osmo-response.</title>
        <authorList>
            <person name="Becker E.A."/>
            <person name="Seitzer P.M."/>
            <person name="Tritt A."/>
            <person name="Larsen D."/>
            <person name="Krusor M."/>
            <person name="Yao A.I."/>
            <person name="Wu D."/>
            <person name="Madern D."/>
            <person name="Eisen J.A."/>
            <person name="Darling A.E."/>
            <person name="Facciotti M.T."/>
        </authorList>
    </citation>
    <scope>NUCLEOTIDE SEQUENCE [LARGE SCALE GENOMIC DNA]</scope>
    <source>
        <strain evidence="6 7">2-9-1</strain>
    </source>
</reference>
<dbReference type="PANTHER" id="PTHR45875:SF1">
    <property type="entry name" value="METHYLTRANSFERASE N6AMT1"/>
    <property type="match status" value="1"/>
</dbReference>
<evidence type="ECO:0000256" key="4">
    <source>
        <dbReference type="SAM" id="MobiDB-lite"/>
    </source>
</evidence>
<dbReference type="Gene3D" id="3.40.50.150">
    <property type="entry name" value="Vaccinia Virus protein VP39"/>
    <property type="match status" value="1"/>
</dbReference>
<dbReference type="AlphaFoldDB" id="M0CS23"/>
<dbReference type="GO" id="GO:0008276">
    <property type="term" value="F:protein methyltransferase activity"/>
    <property type="evidence" value="ECO:0007669"/>
    <property type="project" value="TreeGrafter"/>
</dbReference>
<dbReference type="NCBIfam" id="NF011527">
    <property type="entry name" value="PRK14968.1-1"/>
    <property type="match status" value="1"/>
</dbReference>
<dbReference type="OrthoDB" id="27149at2157"/>
<dbReference type="PATRIC" id="fig|797114.5.peg.2127"/>
<dbReference type="CDD" id="cd02440">
    <property type="entry name" value="AdoMet_MTases"/>
    <property type="match status" value="1"/>
</dbReference>
<comment type="caution">
    <text evidence="6">The sequence shown here is derived from an EMBL/GenBank/DDBJ whole genome shotgun (WGS) entry which is preliminary data.</text>
</comment>
<dbReference type="Proteomes" id="UP000011626">
    <property type="component" value="Unassembled WGS sequence"/>
</dbReference>
<dbReference type="eggNOG" id="arCOG00109">
    <property type="taxonomic scope" value="Archaea"/>
</dbReference>
<dbReference type="InterPro" id="IPR013216">
    <property type="entry name" value="Methyltransf_11"/>
</dbReference>
<dbReference type="PANTHER" id="PTHR45875">
    <property type="entry name" value="METHYLTRANSFERASE N6AMT1"/>
    <property type="match status" value="1"/>
</dbReference>
<name>M0CS23_9EURY</name>
<protein>
    <submittedName>
        <fullName evidence="6">Methyltransferase</fullName>
    </submittedName>
</protein>
<evidence type="ECO:0000259" key="5">
    <source>
        <dbReference type="Pfam" id="PF08241"/>
    </source>
</evidence>
<dbReference type="Pfam" id="PF08241">
    <property type="entry name" value="Methyltransf_11"/>
    <property type="match status" value="1"/>
</dbReference>
<keyword evidence="7" id="KW-1185">Reference proteome</keyword>
<dbReference type="RefSeq" id="WP_006883767.1">
    <property type="nucleotide sequence ID" value="NZ_AOIU01000025.1"/>
</dbReference>
<dbReference type="InterPro" id="IPR052190">
    <property type="entry name" value="Euk-Arch_PrmC-MTase"/>
</dbReference>
<accession>M0CS23</accession>
<keyword evidence="3" id="KW-0949">S-adenosyl-L-methionine</keyword>
<dbReference type="NCBIfam" id="TIGR00537">
    <property type="entry name" value="hemK_rel_arch"/>
    <property type="match status" value="1"/>
</dbReference>
<evidence type="ECO:0000256" key="2">
    <source>
        <dbReference type="ARBA" id="ARBA00022679"/>
    </source>
</evidence>
<gene>
    <name evidence="6" type="ORF">C475_10469</name>
</gene>
<dbReference type="GO" id="GO:0035657">
    <property type="term" value="C:eRF1 methyltransferase complex"/>
    <property type="evidence" value="ECO:0007669"/>
    <property type="project" value="TreeGrafter"/>
</dbReference>
<dbReference type="STRING" id="797114.C475_10469"/>
<dbReference type="GO" id="GO:0032259">
    <property type="term" value="P:methylation"/>
    <property type="evidence" value="ECO:0007669"/>
    <property type="project" value="UniProtKB-KW"/>
</dbReference>
<evidence type="ECO:0000256" key="3">
    <source>
        <dbReference type="ARBA" id="ARBA00022691"/>
    </source>
</evidence>
<keyword evidence="1 6" id="KW-0489">Methyltransferase</keyword>
<dbReference type="InterPro" id="IPR004557">
    <property type="entry name" value="PrmC-related"/>
</dbReference>
<dbReference type="SUPFAM" id="SSF53335">
    <property type="entry name" value="S-adenosyl-L-methionine-dependent methyltransferases"/>
    <property type="match status" value="1"/>
</dbReference>
<proteinExistence type="predicted"/>
<evidence type="ECO:0000313" key="6">
    <source>
        <dbReference type="EMBL" id="ELZ25448.1"/>
    </source>
</evidence>
<sequence>MSGEQSAGDETGDGSDGKPGLAAQRDMEQVYQPAEDSKLLADAVVERVGEGDRTLDVGTGSGYVAARMREAGAEAVGTDLNPHACRQATEAGIPAVRADLTGAFDAESFDVVTFNPPYLPTEPEKEWDDWMERALSGGEDGRAAIDPFLDDVARVLRPTGAAYLLVSSLTDPDAVRERAAANGLVGEEVASESHPFETLLVMRFERAEA</sequence>
<feature type="domain" description="Methyltransferase type 11" evidence="5">
    <location>
        <begin position="55"/>
        <end position="114"/>
    </location>
</feature>
<dbReference type="InterPro" id="IPR029063">
    <property type="entry name" value="SAM-dependent_MTases_sf"/>
</dbReference>
<keyword evidence="2 6" id="KW-0808">Transferase</keyword>
<dbReference type="EMBL" id="AOIU01000025">
    <property type="protein sequence ID" value="ELZ25448.1"/>
    <property type="molecule type" value="Genomic_DNA"/>
</dbReference>